<keyword evidence="2" id="KW-1185">Reference proteome</keyword>
<evidence type="ECO:0000313" key="2">
    <source>
        <dbReference type="Proteomes" id="UP000017429"/>
    </source>
</evidence>
<protein>
    <submittedName>
        <fullName evidence="1">Uncharacterized protein</fullName>
    </submittedName>
</protein>
<dbReference type="EMBL" id="CP097562">
    <property type="protein sequence ID" value="USF25069.1"/>
    <property type="molecule type" value="Genomic_DNA"/>
</dbReference>
<evidence type="ECO:0000313" key="1">
    <source>
        <dbReference type="EMBL" id="USF25069.1"/>
    </source>
</evidence>
<reference evidence="1" key="2">
    <citation type="submission" date="2022-05" db="EMBL/GenBank/DDBJ databases">
        <authorList>
            <person name="Proctor A.L."/>
            <person name="Phillips G.J."/>
            <person name="Wannemuehler M.J."/>
        </authorList>
    </citation>
    <scope>NUCLEOTIDE SEQUENCE</scope>
    <source>
        <strain evidence="1">ASF457</strain>
    </source>
</reference>
<dbReference type="Proteomes" id="UP000017429">
    <property type="component" value="Chromosome"/>
</dbReference>
<dbReference type="RefSeq" id="WP_023275676.1">
    <property type="nucleotide sequence ID" value="NZ_CP097562.1"/>
</dbReference>
<reference evidence="1" key="1">
    <citation type="journal article" date="2014" name="Genome Announc.">
        <title>Draft genome sequences of the altered schaedler flora, a defined bacterial community from gnotobiotic mice.</title>
        <authorList>
            <person name="Wannemuehler M.J."/>
            <person name="Overstreet A.M."/>
            <person name="Ward D.V."/>
            <person name="Phillips G.J."/>
        </authorList>
    </citation>
    <scope>NUCLEOTIDE SEQUENCE</scope>
    <source>
        <strain evidence="1">ASF457</strain>
    </source>
</reference>
<proteinExistence type="predicted"/>
<accession>V2Q8U3</accession>
<dbReference type="OrthoDB" id="5318022at2"/>
<gene>
    <name evidence="1" type="ORF">N508_002164</name>
</gene>
<reference evidence="1" key="3">
    <citation type="submission" date="2022-06" db="EMBL/GenBank/DDBJ databases">
        <title>Resources to Facilitate Use of the Altered Schaedler Flora (ASF) Mouse Model to Study Microbiome Function.</title>
        <authorList>
            <person name="Proctor A."/>
            <person name="Parvinroo S."/>
            <person name="Richie T."/>
            <person name="Jia X."/>
            <person name="Lee S.T.M."/>
            <person name="Karp P.D."/>
            <person name="Paley S."/>
            <person name="Kostic A.D."/>
            <person name="Pierre J.F."/>
            <person name="Wannemuehler M.J."/>
            <person name="Phillips G.J."/>
        </authorList>
    </citation>
    <scope>NUCLEOTIDE SEQUENCE</scope>
    <source>
        <strain evidence="1">ASF457</strain>
    </source>
</reference>
<dbReference type="KEGG" id="msch:N508_002164"/>
<name>V2Q8U3_9BACT</name>
<dbReference type="AlphaFoldDB" id="V2Q8U3"/>
<sequence length="393" mass="46798">MCKFLIFFILILNPFFMYAQECEDEGDSLEKSLVVRSDFAKRNGYTEISRQDVSDTFKKFFPHDRYFYTDKGYYYKKSINKLRAELVISALYCGVNNTILINCSDKDYSVLLALKGDNVFRGYYAMNYGLFLEPNSYNMLEKSIPNLTQRLNKETVLVIPVEIDIYDVYVNMLTGGVFSLKNLRILDKKEIDDYSFRQSKVEYDIVKILSSSFNLPGYLPIYTRSKDFYVNMRKEPNSNSEVVAQILTFFPLEDKYIRDIDFVDEKNRTETSCNYPHQGKDKQVASREYRNYFDYGVDRYGTLFPYHTYTKDWYKKISDFAEKNKQIKYIDLIPRVEDMMFLKYDTERIYLFTEGLPVNGWYKVFYIKNDNDFLINDNRVYGYIHKSQLSWGY</sequence>
<organism evidence="1 2">
    <name type="scientific">Mucispirillum schaedleri ASF457</name>
    <dbReference type="NCBI Taxonomy" id="1379858"/>
    <lineage>
        <taxon>Bacteria</taxon>
        <taxon>Pseudomonadati</taxon>
        <taxon>Deferribacterota</taxon>
        <taxon>Deferribacteres</taxon>
        <taxon>Deferribacterales</taxon>
        <taxon>Mucispirillaceae</taxon>
        <taxon>Mucispirillum</taxon>
    </lineage>
</organism>